<dbReference type="RefSeq" id="WP_139837050.1">
    <property type="nucleotide sequence ID" value="NZ_JACKRU010000162.1"/>
</dbReference>
<evidence type="ECO:0000256" key="1">
    <source>
        <dbReference type="ARBA" id="ARBA00008645"/>
    </source>
</evidence>
<dbReference type="Gene3D" id="1.10.10.800">
    <property type="match status" value="1"/>
</dbReference>
<evidence type="ECO:0000313" key="5">
    <source>
        <dbReference type="Proteomes" id="UP000193317"/>
    </source>
</evidence>
<evidence type="ECO:0000256" key="2">
    <source>
        <dbReference type="ARBA" id="ARBA00022801"/>
    </source>
</evidence>
<dbReference type="Pfam" id="PF02129">
    <property type="entry name" value="Peptidase_S15"/>
    <property type="match status" value="1"/>
</dbReference>
<dbReference type="PANTHER" id="PTHR22946">
    <property type="entry name" value="DIENELACTONE HYDROLASE DOMAIN-CONTAINING PROTEIN-RELATED"/>
    <property type="match status" value="1"/>
</dbReference>
<dbReference type="OrthoDB" id="5902829at2"/>
<dbReference type="SUPFAM" id="SSF53474">
    <property type="entry name" value="alpha/beta-Hydrolases"/>
    <property type="match status" value="1"/>
</dbReference>
<dbReference type="InterPro" id="IPR050261">
    <property type="entry name" value="FrsA_esterase"/>
</dbReference>
<evidence type="ECO:0000259" key="3">
    <source>
        <dbReference type="Pfam" id="PF02129"/>
    </source>
</evidence>
<feature type="domain" description="Xaa-Pro dipeptidyl-peptidase-like" evidence="3">
    <location>
        <begin position="11"/>
        <end position="149"/>
    </location>
</feature>
<proteinExistence type="inferred from homology"/>
<accession>A0A1X2EDT5</accession>
<keyword evidence="2" id="KW-0378">Hydrolase</keyword>
<name>A0A1X2EDT5_MYCSZ</name>
<dbReference type="InterPro" id="IPR000383">
    <property type="entry name" value="Xaa-Pro-like_dom"/>
</dbReference>
<protein>
    <recommendedName>
        <fullName evidence="3">Xaa-Pro dipeptidyl-peptidase-like domain-containing protein</fullName>
    </recommendedName>
</protein>
<dbReference type="Gene3D" id="3.40.50.1820">
    <property type="entry name" value="alpha/beta hydrolase"/>
    <property type="match status" value="1"/>
</dbReference>
<dbReference type="AlphaFoldDB" id="A0A1X2EDT5"/>
<dbReference type="EMBL" id="LQPW01000120">
    <property type="protein sequence ID" value="ORW98522.1"/>
    <property type="molecule type" value="Genomic_DNA"/>
</dbReference>
<sequence>MPEEVFFDSGGVRCAADLYRPESVDGKLPCVVMGHGGSGTKRLGLPRYAERFSAAGLAVFAFDYRHFGASAGEPRQVIDTAEQQDDYRAAVRCLRGRGDIAPDRIALWGTSLSGGHVLAVASTDPRIAAVVTQVPVIDGWHRGRGLREWLSWNVTWRTAQFTAAALRDVVHQRRGWPPYLVPVVAEPGRVAVFTEPDAKAAFEALGGETVGWQNALAPRMLFHLPRYRSGTAEKLRMPVLLCLADYDVQASSRFAAHVATRIVNVEIHHFPVGHFEVYLGPLRDEILAIQTEFLRRQLQLGT</sequence>
<dbReference type="InterPro" id="IPR029058">
    <property type="entry name" value="AB_hydrolase_fold"/>
</dbReference>
<comment type="caution">
    <text evidence="4">The sequence shown here is derived from an EMBL/GenBank/DDBJ whole genome shotgun (WGS) entry which is preliminary data.</text>
</comment>
<dbReference type="Proteomes" id="UP000193317">
    <property type="component" value="Unassembled WGS sequence"/>
</dbReference>
<dbReference type="PANTHER" id="PTHR22946:SF9">
    <property type="entry name" value="POLYKETIDE TRANSFERASE AF380"/>
    <property type="match status" value="1"/>
</dbReference>
<dbReference type="GO" id="GO:0052689">
    <property type="term" value="F:carboxylic ester hydrolase activity"/>
    <property type="evidence" value="ECO:0007669"/>
    <property type="project" value="UniProtKB-ARBA"/>
</dbReference>
<gene>
    <name evidence="4" type="ORF">AWC27_03850</name>
</gene>
<comment type="similarity">
    <text evidence="1">Belongs to the AB hydrolase superfamily.</text>
</comment>
<reference evidence="4 5" key="1">
    <citation type="submission" date="2016-01" db="EMBL/GenBank/DDBJ databases">
        <title>The new phylogeny of the genus Mycobacterium.</title>
        <authorList>
            <person name="Tarcisio F."/>
            <person name="Conor M."/>
            <person name="Antonella G."/>
            <person name="Elisabetta G."/>
            <person name="Giulia F.S."/>
            <person name="Sara T."/>
            <person name="Anna F."/>
            <person name="Clotilde B."/>
            <person name="Roberto B."/>
            <person name="Veronica D.S."/>
            <person name="Fabio R."/>
            <person name="Monica P."/>
            <person name="Olivier J."/>
            <person name="Enrico T."/>
            <person name="Nicola S."/>
        </authorList>
    </citation>
    <scope>NUCLEOTIDE SEQUENCE [LARGE SCALE GENOMIC DNA]</scope>
    <source>
        <strain evidence="4 5">DSM 44166</strain>
    </source>
</reference>
<organism evidence="4 5">
    <name type="scientific">Mycobacterium szulgai</name>
    <dbReference type="NCBI Taxonomy" id="1787"/>
    <lineage>
        <taxon>Bacteria</taxon>
        <taxon>Bacillati</taxon>
        <taxon>Actinomycetota</taxon>
        <taxon>Actinomycetes</taxon>
        <taxon>Mycobacteriales</taxon>
        <taxon>Mycobacteriaceae</taxon>
        <taxon>Mycobacterium</taxon>
    </lineage>
</organism>
<evidence type="ECO:0000313" key="4">
    <source>
        <dbReference type="EMBL" id="ORW98522.1"/>
    </source>
</evidence>
<dbReference type="ESTHER" id="mycsz-a0a1x2edt5">
    <property type="family name" value="Xaa-Pro-like_dom"/>
</dbReference>
<keyword evidence="5" id="KW-1185">Reference proteome</keyword>